<evidence type="ECO:0000313" key="10">
    <source>
        <dbReference type="Proteomes" id="UP001652445"/>
    </source>
</evidence>
<dbReference type="InterPro" id="IPR020557">
    <property type="entry name" value="Fumarate_lyase_CS"/>
</dbReference>
<evidence type="ECO:0000256" key="5">
    <source>
        <dbReference type="ARBA" id="ARBA00023239"/>
    </source>
</evidence>
<comment type="caution">
    <text evidence="9">The sequence shown here is derived from an EMBL/GenBank/DDBJ whole genome shotgun (WGS) entry which is preliminary data.</text>
</comment>
<keyword evidence="3 6" id="KW-0055">Arginine biosynthesis</keyword>
<evidence type="ECO:0000259" key="8">
    <source>
        <dbReference type="Pfam" id="PF14698"/>
    </source>
</evidence>
<sequence length="471" mass="53157">MSKLWGGRFTKKTDQLVEEYTASILFDKELAEEDIQGSLAHVTMLGTCGILPLEDVDKIKNGLLKVQSKIRQGDIEFTVGDEDIHMNIEKALIEEVGPVGGKLHTGRSRNDQVATDMHLYLRKRVVEFVGLLNKLQEALLGQASQNLDTIVPGYTHLQRAQPILFAHHLMAYVSMFQRDIERLQDSYKRINVLPLGAGALAGTTFPIDRHFVAQQLGFDGVYENSLDAVSDRDFIIEFLSNASMIMMHLSRLSEEMILWSSTEFRFVELDDAFCTGSSIMPQKKNPDVPELVRGKTGRVYGNLFGLLTVLKSLPLAYNKDMQEDKEGMFDTVRTLQGALQLYAPMVSTMKVNKERMRQAVNQDFSNATDIADYLVNKGLPFRQAHEVIGKTVLYCIQNGKFLLDLKIEEYHQFSDLFESDIYAVLQPEQVVNARNVYGGTATGQVSAAISRAEAVKQQTDEWFEQFYNKSK</sequence>
<comment type="catalytic activity">
    <reaction evidence="6">
        <text>2-(N(omega)-L-arginino)succinate = fumarate + L-arginine</text>
        <dbReference type="Rhea" id="RHEA:24020"/>
        <dbReference type="ChEBI" id="CHEBI:29806"/>
        <dbReference type="ChEBI" id="CHEBI:32682"/>
        <dbReference type="ChEBI" id="CHEBI:57472"/>
        <dbReference type="EC" id="4.3.2.1"/>
    </reaction>
</comment>
<feature type="domain" description="Fumarate lyase N-terminal" evidence="7">
    <location>
        <begin position="7"/>
        <end position="301"/>
    </location>
</feature>
<dbReference type="HAMAP" id="MF_00006">
    <property type="entry name" value="Arg_succ_lyase"/>
    <property type="match status" value="1"/>
</dbReference>
<dbReference type="InterPro" id="IPR024083">
    <property type="entry name" value="Fumarase/histidase_N"/>
</dbReference>
<dbReference type="SUPFAM" id="SSF48557">
    <property type="entry name" value="L-aspartase-like"/>
    <property type="match status" value="1"/>
</dbReference>
<keyword evidence="5 6" id="KW-0456">Lyase</keyword>
<dbReference type="CDD" id="cd01359">
    <property type="entry name" value="Argininosuccinate_lyase"/>
    <property type="match status" value="1"/>
</dbReference>
<dbReference type="PROSITE" id="PS00163">
    <property type="entry name" value="FUMARATE_LYASES"/>
    <property type="match status" value="1"/>
</dbReference>
<gene>
    <name evidence="6 9" type="primary">argH</name>
    <name evidence="9" type="ORF">OB236_12420</name>
</gene>
<organism evidence="9 10">
    <name type="scientific">Paenibacillus baimaensis</name>
    <dbReference type="NCBI Taxonomy" id="2982185"/>
    <lineage>
        <taxon>Bacteria</taxon>
        <taxon>Bacillati</taxon>
        <taxon>Bacillota</taxon>
        <taxon>Bacilli</taxon>
        <taxon>Bacillales</taxon>
        <taxon>Paenibacillaceae</taxon>
        <taxon>Paenibacillus</taxon>
    </lineage>
</organism>
<dbReference type="Proteomes" id="UP001652445">
    <property type="component" value="Unassembled WGS sequence"/>
</dbReference>
<comment type="pathway">
    <text evidence="1 6">Amino-acid biosynthesis; L-arginine biosynthesis; L-arginine from L-ornithine and carbamoyl phosphate: step 3/3.</text>
</comment>
<feature type="domain" description="Argininosuccinate lyase C-terminal" evidence="8">
    <location>
        <begin position="364"/>
        <end position="432"/>
    </location>
</feature>
<dbReference type="PANTHER" id="PTHR43814">
    <property type="entry name" value="ARGININOSUCCINATE LYASE"/>
    <property type="match status" value="1"/>
</dbReference>
<keyword evidence="4 6" id="KW-0028">Amino-acid biosynthesis</keyword>
<name>A0ABT2UGX8_9BACL</name>
<dbReference type="InterPro" id="IPR029419">
    <property type="entry name" value="Arg_succ_lyase_C"/>
</dbReference>
<dbReference type="InterPro" id="IPR000362">
    <property type="entry name" value="Fumarate_lyase_fam"/>
</dbReference>
<keyword evidence="10" id="KW-1185">Reference proteome</keyword>
<evidence type="ECO:0000256" key="6">
    <source>
        <dbReference type="HAMAP-Rule" id="MF_00006"/>
    </source>
</evidence>
<dbReference type="Gene3D" id="1.10.275.10">
    <property type="entry name" value="Fumarase/aspartase (N-terminal domain)"/>
    <property type="match status" value="1"/>
</dbReference>
<accession>A0ABT2UGX8</accession>
<dbReference type="EC" id="4.3.2.1" evidence="2 6"/>
<comment type="subcellular location">
    <subcellularLocation>
        <location evidence="6">Cytoplasm</location>
    </subcellularLocation>
</comment>
<dbReference type="RefSeq" id="WP_262684276.1">
    <property type="nucleotide sequence ID" value="NZ_JAOQIO010000036.1"/>
</dbReference>
<dbReference type="PANTHER" id="PTHR43814:SF1">
    <property type="entry name" value="ARGININOSUCCINATE LYASE"/>
    <property type="match status" value="1"/>
</dbReference>
<evidence type="ECO:0000259" key="7">
    <source>
        <dbReference type="Pfam" id="PF00206"/>
    </source>
</evidence>
<dbReference type="Gene3D" id="1.20.200.10">
    <property type="entry name" value="Fumarase/aspartase (Central domain)"/>
    <property type="match status" value="1"/>
</dbReference>
<comment type="similarity">
    <text evidence="6">Belongs to the lyase 1 family. Argininosuccinate lyase subfamily.</text>
</comment>
<evidence type="ECO:0000256" key="1">
    <source>
        <dbReference type="ARBA" id="ARBA00004941"/>
    </source>
</evidence>
<dbReference type="PRINTS" id="PR00149">
    <property type="entry name" value="FUMRATELYASE"/>
</dbReference>
<dbReference type="InterPro" id="IPR009049">
    <property type="entry name" value="Argininosuccinate_lyase"/>
</dbReference>
<dbReference type="Gene3D" id="1.10.40.30">
    <property type="entry name" value="Fumarase/aspartase (C-terminal domain)"/>
    <property type="match status" value="1"/>
</dbReference>
<dbReference type="Pfam" id="PF00206">
    <property type="entry name" value="Lyase_1"/>
    <property type="match status" value="1"/>
</dbReference>
<evidence type="ECO:0000256" key="4">
    <source>
        <dbReference type="ARBA" id="ARBA00022605"/>
    </source>
</evidence>
<proteinExistence type="inferred from homology"/>
<dbReference type="NCBIfam" id="TIGR00838">
    <property type="entry name" value="argH"/>
    <property type="match status" value="1"/>
</dbReference>
<protein>
    <recommendedName>
        <fullName evidence="2 6">Argininosuccinate lyase</fullName>
        <shortName evidence="6">ASAL</shortName>
        <ecNumber evidence="2 6">4.3.2.1</ecNumber>
    </recommendedName>
    <alternativeName>
        <fullName evidence="6">Arginosuccinase</fullName>
    </alternativeName>
</protein>
<dbReference type="EMBL" id="JAOQIO010000036">
    <property type="protein sequence ID" value="MCU6792924.1"/>
    <property type="molecule type" value="Genomic_DNA"/>
</dbReference>
<reference evidence="9 10" key="1">
    <citation type="submission" date="2022-09" db="EMBL/GenBank/DDBJ databases">
        <authorList>
            <person name="Han X.L."/>
            <person name="Wang Q."/>
            <person name="Lu T."/>
        </authorList>
    </citation>
    <scope>NUCLEOTIDE SEQUENCE [LARGE SCALE GENOMIC DNA]</scope>
    <source>
        <strain evidence="9 10">WQ 127069</strain>
    </source>
</reference>
<keyword evidence="6" id="KW-0963">Cytoplasm</keyword>
<evidence type="ECO:0000256" key="3">
    <source>
        <dbReference type="ARBA" id="ARBA00022571"/>
    </source>
</evidence>
<dbReference type="InterPro" id="IPR022761">
    <property type="entry name" value="Fumarate_lyase_N"/>
</dbReference>
<evidence type="ECO:0000313" key="9">
    <source>
        <dbReference type="EMBL" id="MCU6792924.1"/>
    </source>
</evidence>
<dbReference type="InterPro" id="IPR008948">
    <property type="entry name" value="L-Aspartase-like"/>
</dbReference>
<evidence type="ECO:0000256" key="2">
    <source>
        <dbReference type="ARBA" id="ARBA00012338"/>
    </source>
</evidence>
<dbReference type="GO" id="GO:0004056">
    <property type="term" value="F:argininosuccinate lyase activity"/>
    <property type="evidence" value="ECO:0007669"/>
    <property type="project" value="UniProtKB-EC"/>
</dbReference>
<dbReference type="PRINTS" id="PR00145">
    <property type="entry name" value="ARGSUCLYASE"/>
</dbReference>
<dbReference type="Pfam" id="PF14698">
    <property type="entry name" value="ASL_C2"/>
    <property type="match status" value="1"/>
</dbReference>